<accession>A0AAW9EF68</accession>
<organism evidence="1 2">
    <name type="scientific">Klebsiella aerogenes</name>
    <name type="common">Enterobacter aerogenes</name>
    <dbReference type="NCBI Taxonomy" id="548"/>
    <lineage>
        <taxon>Bacteria</taxon>
        <taxon>Pseudomonadati</taxon>
        <taxon>Pseudomonadota</taxon>
        <taxon>Gammaproteobacteria</taxon>
        <taxon>Enterobacterales</taxon>
        <taxon>Enterobacteriaceae</taxon>
        <taxon>Klebsiella/Raoultella group</taxon>
        <taxon>Klebsiella</taxon>
    </lineage>
</organism>
<reference evidence="1" key="1">
    <citation type="submission" date="2023-11" db="EMBL/GenBank/DDBJ databases">
        <title>Detection of rare carbapenemases in Enterobacterales - comparison of two colorimetric and two CIM-based carbapenemase assays.</title>
        <authorList>
            <person name="Schaffarczyk L."/>
            <person name="Noster J."/>
            <person name="Stelzer Y."/>
            <person name="Sattler J."/>
            <person name="Gatermann S."/>
            <person name="Hamprecht A."/>
        </authorList>
    </citation>
    <scope>NUCLEOTIDE SEQUENCE</scope>
    <source>
        <strain evidence="1">CIM-Cont-037</strain>
    </source>
</reference>
<proteinExistence type="predicted"/>
<feature type="non-terminal residue" evidence="1">
    <location>
        <position position="77"/>
    </location>
</feature>
<evidence type="ECO:0000313" key="2">
    <source>
        <dbReference type="Proteomes" id="UP001279012"/>
    </source>
</evidence>
<dbReference type="Proteomes" id="UP001279012">
    <property type="component" value="Unassembled WGS sequence"/>
</dbReference>
<dbReference type="AlphaFoldDB" id="A0AAW9EF68"/>
<comment type="caution">
    <text evidence="1">The sequence shown here is derived from an EMBL/GenBank/DDBJ whole genome shotgun (WGS) entry which is preliminary data.</text>
</comment>
<name>A0AAW9EF68_KLEAE</name>
<dbReference type="EMBL" id="JAWZZT010001385">
    <property type="protein sequence ID" value="MDX7018848.1"/>
    <property type="molecule type" value="Genomic_DNA"/>
</dbReference>
<gene>
    <name evidence="1" type="ORF">SJ059_30950</name>
</gene>
<evidence type="ECO:0000313" key="1">
    <source>
        <dbReference type="EMBL" id="MDX7018848.1"/>
    </source>
</evidence>
<protein>
    <submittedName>
        <fullName evidence="1">Hemagglutinin</fullName>
    </submittedName>
</protein>
<sequence length="77" mass="8690">MKLINAIIIGVIYTPSICQAVVQPSYEHDKHYSNLVFINQDSSTTIKPNEANPNQAEILIAPKNAKGISYNKYDRFH</sequence>